<evidence type="ECO:0000313" key="2">
    <source>
        <dbReference type="EMBL" id="NIE49822.1"/>
    </source>
</evidence>
<keyword evidence="1" id="KW-0812">Transmembrane</keyword>
<reference evidence="2" key="1">
    <citation type="submission" date="2020-03" db="EMBL/GenBank/DDBJ databases">
        <title>A transcriptome and proteome of the tick Rhipicephalus microplus shaped by the genetic composition of its hosts and developmental stage.</title>
        <authorList>
            <person name="Garcia G.R."/>
            <person name="Ribeiro J.M.C."/>
            <person name="Maruyama S.R."/>
            <person name="Gardinasse L.G."/>
            <person name="Nelson K."/>
            <person name="Ferreira B.R."/>
            <person name="Andrade T.G."/>
            <person name="Santos I.K.F.M."/>
        </authorList>
    </citation>
    <scope>NUCLEOTIDE SEQUENCE</scope>
    <source>
        <strain evidence="2">NSGR</strain>
        <tissue evidence="2">Salivary glands</tissue>
    </source>
</reference>
<feature type="transmembrane region" description="Helical" evidence="1">
    <location>
        <begin position="20"/>
        <end position="38"/>
    </location>
</feature>
<proteinExistence type="predicted"/>
<protein>
    <submittedName>
        <fullName evidence="2">Uncharacterized protein</fullName>
    </submittedName>
</protein>
<evidence type="ECO:0000256" key="1">
    <source>
        <dbReference type="SAM" id="Phobius"/>
    </source>
</evidence>
<sequence>MDRCLPWTLGALQQNTLDPVFRFMAALFCLVTFFFLGADQLPYQSIYTTTILHAYTIFWWYEKHAAINSRHQRSSNLADGNILQKPAQCVSILSRPDNFSVNYSFQERQRNV</sequence>
<dbReference type="EMBL" id="GIKN01007549">
    <property type="protein sequence ID" value="NIE49822.1"/>
    <property type="molecule type" value="Transcribed_RNA"/>
</dbReference>
<keyword evidence="1" id="KW-1133">Transmembrane helix</keyword>
<organism evidence="2">
    <name type="scientific">Rhipicephalus microplus</name>
    <name type="common">Cattle tick</name>
    <name type="synonym">Boophilus microplus</name>
    <dbReference type="NCBI Taxonomy" id="6941"/>
    <lineage>
        <taxon>Eukaryota</taxon>
        <taxon>Metazoa</taxon>
        <taxon>Ecdysozoa</taxon>
        <taxon>Arthropoda</taxon>
        <taxon>Chelicerata</taxon>
        <taxon>Arachnida</taxon>
        <taxon>Acari</taxon>
        <taxon>Parasitiformes</taxon>
        <taxon>Ixodida</taxon>
        <taxon>Ixodoidea</taxon>
        <taxon>Ixodidae</taxon>
        <taxon>Rhipicephalinae</taxon>
        <taxon>Rhipicephalus</taxon>
        <taxon>Boophilus</taxon>
    </lineage>
</organism>
<name>A0A6G5AFQ5_RHIMP</name>
<keyword evidence="1" id="KW-0472">Membrane</keyword>
<dbReference type="AlphaFoldDB" id="A0A6G5AFQ5"/>
<accession>A0A6G5AFQ5</accession>